<reference evidence="2 3" key="1">
    <citation type="submission" date="2020-04" db="EMBL/GenBank/DDBJ databases">
        <authorList>
            <person name="Zhang R."/>
            <person name="Schippers A."/>
        </authorList>
    </citation>
    <scope>NUCLEOTIDE SEQUENCE [LARGE SCALE GENOMIC DNA]</scope>
    <source>
        <strain evidence="2 3">DSM 109850</strain>
    </source>
</reference>
<dbReference type="GO" id="GO:0016491">
    <property type="term" value="F:oxidoreductase activity"/>
    <property type="evidence" value="ECO:0007669"/>
    <property type="project" value="InterPro"/>
</dbReference>
<dbReference type="InterPro" id="IPR029039">
    <property type="entry name" value="Flavoprotein-like_sf"/>
</dbReference>
<dbReference type="EMBL" id="JABBVZ010000142">
    <property type="protein sequence ID" value="NMP24730.1"/>
    <property type="molecule type" value="Genomic_DNA"/>
</dbReference>
<evidence type="ECO:0000313" key="2">
    <source>
        <dbReference type="EMBL" id="NMP24730.1"/>
    </source>
</evidence>
<dbReference type="GO" id="GO:0010181">
    <property type="term" value="F:FMN binding"/>
    <property type="evidence" value="ECO:0007669"/>
    <property type="project" value="TreeGrafter"/>
</dbReference>
<protein>
    <submittedName>
        <fullName evidence="2">NAD(P)H-dependent oxidoreductase</fullName>
    </submittedName>
</protein>
<dbReference type="PANTHER" id="PTHR30543">
    <property type="entry name" value="CHROMATE REDUCTASE"/>
    <property type="match status" value="1"/>
</dbReference>
<dbReference type="SUPFAM" id="SSF52218">
    <property type="entry name" value="Flavoproteins"/>
    <property type="match status" value="1"/>
</dbReference>
<gene>
    <name evidence="2" type="ORF">HIJ39_20695</name>
</gene>
<dbReference type="GO" id="GO:0005829">
    <property type="term" value="C:cytosol"/>
    <property type="evidence" value="ECO:0007669"/>
    <property type="project" value="TreeGrafter"/>
</dbReference>
<evidence type="ECO:0000259" key="1">
    <source>
        <dbReference type="Pfam" id="PF03358"/>
    </source>
</evidence>
<dbReference type="Gene3D" id="3.40.50.360">
    <property type="match status" value="1"/>
</dbReference>
<proteinExistence type="predicted"/>
<sequence>MLKIGVILGSTRDNRLGGKAARWLMDQAVQRTDLQFELIDLRDYTLPFFNERASNMHVPTQDAEGLRWQKKIAEFDGYVIMAAEYNHGPTAALKNALDYAYVEWVRKPVAFVGYGSVGAARAIEQLRLIAVELQMAPIRSAVHIQGGDFLPILMGQKTFDDLAHLQPLVSTMFDDLAWWTNALKVARER</sequence>
<dbReference type="Pfam" id="PF03358">
    <property type="entry name" value="FMN_red"/>
    <property type="match status" value="1"/>
</dbReference>
<dbReference type="InterPro" id="IPR050712">
    <property type="entry name" value="NAD(P)H-dep_reductase"/>
</dbReference>
<dbReference type="RefSeq" id="WP_169102941.1">
    <property type="nucleotide sequence ID" value="NZ_JABBVZ010000142.1"/>
</dbReference>
<feature type="domain" description="NADPH-dependent FMN reductase-like" evidence="1">
    <location>
        <begin position="3"/>
        <end position="144"/>
    </location>
</feature>
<dbReference type="AlphaFoldDB" id="A0A7Y0L7P3"/>
<comment type="caution">
    <text evidence="2">The sequence shown here is derived from an EMBL/GenBank/DDBJ whole genome shotgun (WGS) entry which is preliminary data.</text>
</comment>
<evidence type="ECO:0000313" key="3">
    <source>
        <dbReference type="Proteomes" id="UP000533476"/>
    </source>
</evidence>
<dbReference type="Proteomes" id="UP000533476">
    <property type="component" value="Unassembled WGS sequence"/>
</dbReference>
<keyword evidence="3" id="KW-1185">Reference proteome</keyword>
<accession>A0A7Y0L7P3</accession>
<dbReference type="PANTHER" id="PTHR30543:SF21">
    <property type="entry name" value="NAD(P)H-DEPENDENT FMN REDUCTASE LOT6"/>
    <property type="match status" value="1"/>
</dbReference>
<name>A0A7Y0L7P3_9FIRM</name>
<dbReference type="InterPro" id="IPR005025">
    <property type="entry name" value="FMN_Rdtase-like_dom"/>
</dbReference>
<organism evidence="2 3">
    <name type="scientific">Sulfobacillus harzensis</name>
    <dbReference type="NCBI Taxonomy" id="2729629"/>
    <lineage>
        <taxon>Bacteria</taxon>
        <taxon>Bacillati</taxon>
        <taxon>Bacillota</taxon>
        <taxon>Clostridia</taxon>
        <taxon>Eubacteriales</taxon>
        <taxon>Clostridiales Family XVII. Incertae Sedis</taxon>
        <taxon>Sulfobacillus</taxon>
    </lineage>
</organism>